<feature type="compositionally biased region" description="Pro residues" evidence="1">
    <location>
        <begin position="121"/>
        <end position="130"/>
    </location>
</feature>
<name>A0A6L2MLT7_TANCI</name>
<organism evidence="2">
    <name type="scientific">Tanacetum cinerariifolium</name>
    <name type="common">Dalmatian daisy</name>
    <name type="synonym">Chrysanthemum cinerariifolium</name>
    <dbReference type="NCBI Taxonomy" id="118510"/>
    <lineage>
        <taxon>Eukaryota</taxon>
        <taxon>Viridiplantae</taxon>
        <taxon>Streptophyta</taxon>
        <taxon>Embryophyta</taxon>
        <taxon>Tracheophyta</taxon>
        <taxon>Spermatophyta</taxon>
        <taxon>Magnoliopsida</taxon>
        <taxon>eudicotyledons</taxon>
        <taxon>Gunneridae</taxon>
        <taxon>Pentapetalae</taxon>
        <taxon>asterids</taxon>
        <taxon>campanulids</taxon>
        <taxon>Asterales</taxon>
        <taxon>Asteraceae</taxon>
        <taxon>Asteroideae</taxon>
        <taxon>Anthemideae</taxon>
        <taxon>Anthemidinae</taxon>
        <taxon>Tanacetum</taxon>
    </lineage>
</organism>
<dbReference type="EMBL" id="BKCJ010006656">
    <property type="protein sequence ID" value="GEU73275.1"/>
    <property type="molecule type" value="Genomic_DNA"/>
</dbReference>
<dbReference type="InterPro" id="IPR032567">
    <property type="entry name" value="RTL1-rel"/>
</dbReference>
<dbReference type="InterPro" id="IPR021109">
    <property type="entry name" value="Peptidase_aspartic_dom_sf"/>
</dbReference>
<gene>
    <name evidence="2" type="ORF">Tci_045253</name>
</gene>
<evidence type="ECO:0000256" key="1">
    <source>
        <dbReference type="SAM" id="MobiDB-lite"/>
    </source>
</evidence>
<keyword evidence="2" id="KW-0548">Nucleotidyltransferase</keyword>
<dbReference type="PANTHER" id="PTHR15503:SF45">
    <property type="entry name" value="RNA-DIRECTED DNA POLYMERASE HOMOLOG"/>
    <property type="match status" value="1"/>
</dbReference>
<dbReference type="PANTHER" id="PTHR15503">
    <property type="entry name" value="LDOC1 RELATED"/>
    <property type="match status" value="1"/>
</dbReference>
<feature type="region of interest" description="Disordered" evidence="1">
    <location>
        <begin position="273"/>
        <end position="310"/>
    </location>
</feature>
<proteinExistence type="predicted"/>
<accession>A0A6L2MLT7</accession>
<feature type="region of interest" description="Disordered" evidence="1">
    <location>
        <begin position="29"/>
        <end position="89"/>
    </location>
</feature>
<feature type="compositionally biased region" description="Gly residues" evidence="1">
    <location>
        <begin position="289"/>
        <end position="310"/>
    </location>
</feature>
<comment type="caution">
    <text evidence="2">The sequence shown here is derived from an EMBL/GenBank/DDBJ whole genome shotgun (WGS) entry which is preliminary data.</text>
</comment>
<dbReference type="GO" id="GO:0003964">
    <property type="term" value="F:RNA-directed DNA polymerase activity"/>
    <property type="evidence" value="ECO:0007669"/>
    <property type="project" value="UniProtKB-KW"/>
</dbReference>
<keyword evidence="2" id="KW-0695">RNA-directed DNA polymerase</keyword>
<feature type="compositionally biased region" description="Basic and acidic residues" evidence="1">
    <location>
        <begin position="273"/>
        <end position="284"/>
    </location>
</feature>
<dbReference type="Gene3D" id="2.40.70.10">
    <property type="entry name" value="Acid Proteases"/>
    <property type="match status" value="1"/>
</dbReference>
<feature type="compositionally biased region" description="Low complexity" evidence="1">
    <location>
        <begin position="60"/>
        <end position="82"/>
    </location>
</feature>
<dbReference type="SUPFAM" id="SSF50630">
    <property type="entry name" value="Acid proteases"/>
    <property type="match status" value="1"/>
</dbReference>
<evidence type="ECO:0000313" key="2">
    <source>
        <dbReference type="EMBL" id="GEU73275.1"/>
    </source>
</evidence>
<protein>
    <submittedName>
        <fullName evidence="2">Reverse transcriptase domain-containing protein</fullName>
    </submittedName>
</protein>
<dbReference type="AlphaFoldDB" id="A0A6L2MLT7"/>
<sequence length="598" mass="66202">MTSSSKTNSPNFKRKTTRISVKYRTYVNLTSLSEEQPNERTHSPPHRKISLSPPQAPSESISSTNTHYTSSSSPSESPTPTHVSPPPKLCFVIPIKQEPQELSPLQPSPNNPHVSTMDNWPPGPSNPSSPPRVSRPHPEFLNLPPRFKPLPSTQLFFVNINNNTPHLLNNAPLLTNIYHPPPNLRNQDFPNPPNILDFVHPNDMPHIHNMFCQSCIHNSIPWCPKQGGAYTKGTWGVETMPNPTRTGMTPAAIEEMIEQRVEEALEAYQNREPIRENGDGHGDDNGNGNENGNGDGGENGNGNGLGGGNRNGNPNVNVGGVVPAACECTYQDFLKCQPLIFKGNEGVVGLTKWFENIETNSHRRTVGTDVAYAMMWKALVKLMTKVHFPRNEIQKMETKLWNLTVRNNDMTALYPKNRGNKLGNNPNEARGRAYALGGGANHDSNVVTGMFLLNNHYAHMLFDSGADRSFVSTTFTVLLDISPSTLDISYAVELADGRIIKMNTFLRGCMLDLLGHPFNIDLMPVELGSFDVIIGMNWLSRYHAVIISDEKVVCIPYGNEVLEIQGYGCSDGDKSRLSIILCTKTQKYIQKGCQVFLA</sequence>
<dbReference type="CDD" id="cd00303">
    <property type="entry name" value="retropepsin_like"/>
    <property type="match status" value="1"/>
</dbReference>
<feature type="region of interest" description="Disordered" evidence="1">
    <location>
        <begin position="101"/>
        <end position="138"/>
    </location>
</feature>
<keyword evidence="2" id="KW-0808">Transferase</keyword>
<dbReference type="Pfam" id="PF08284">
    <property type="entry name" value="RVP_2"/>
    <property type="match status" value="1"/>
</dbReference>
<reference evidence="2" key="1">
    <citation type="journal article" date="2019" name="Sci. Rep.">
        <title>Draft genome of Tanacetum cinerariifolium, the natural source of mosquito coil.</title>
        <authorList>
            <person name="Yamashiro T."/>
            <person name="Shiraishi A."/>
            <person name="Satake H."/>
            <person name="Nakayama K."/>
        </authorList>
    </citation>
    <scope>NUCLEOTIDE SEQUENCE</scope>
</reference>